<dbReference type="AlphaFoldDB" id="A0A1V9XM62"/>
<evidence type="ECO:0000256" key="1">
    <source>
        <dbReference type="SAM" id="MobiDB-lite"/>
    </source>
</evidence>
<evidence type="ECO:0000313" key="3">
    <source>
        <dbReference type="Proteomes" id="UP000192247"/>
    </source>
</evidence>
<feature type="compositionally biased region" description="Gly residues" evidence="1">
    <location>
        <begin position="91"/>
        <end position="105"/>
    </location>
</feature>
<keyword evidence="3" id="KW-1185">Reference proteome</keyword>
<organism evidence="2 3">
    <name type="scientific">Tropilaelaps mercedesae</name>
    <dbReference type="NCBI Taxonomy" id="418985"/>
    <lineage>
        <taxon>Eukaryota</taxon>
        <taxon>Metazoa</taxon>
        <taxon>Ecdysozoa</taxon>
        <taxon>Arthropoda</taxon>
        <taxon>Chelicerata</taxon>
        <taxon>Arachnida</taxon>
        <taxon>Acari</taxon>
        <taxon>Parasitiformes</taxon>
        <taxon>Mesostigmata</taxon>
        <taxon>Gamasina</taxon>
        <taxon>Dermanyssoidea</taxon>
        <taxon>Laelapidae</taxon>
        <taxon>Tropilaelaps</taxon>
    </lineage>
</organism>
<gene>
    <name evidence="2" type="ORF">BIW11_08971</name>
</gene>
<dbReference type="InParanoid" id="A0A1V9XM62"/>
<evidence type="ECO:0000313" key="2">
    <source>
        <dbReference type="EMBL" id="OQR74576.1"/>
    </source>
</evidence>
<dbReference type="Proteomes" id="UP000192247">
    <property type="component" value="Unassembled WGS sequence"/>
</dbReference>
<name>A0A1V9XM62_9ACAR</name>
<accession>A0A1V9XM62</accession>
<reference evidence="2 3" key="1">
    <citation type="journal article" date="2017" name="Gigascience">
        <title>Draft genome of the honey bee ectoparasitic mite, Tropilaelaps mercedesae, is shaped by the parasitic life history.</title>
        <authorList>
            <person name="Dong X."/>
            <person name="Armstrong S.D."/>
            <person name="Xia D."/>
            <person name="Makepeace B.L."/>
            <person name="Darby A.C."/>
            <person name="Kadowaki T."/>
        </authorList>
    </citation>
    <scope>NUCLEOTIDE SEQUENCE [LARGE SCALE GENOMIC DNA]</scope>
    <source>
        <strain evidence="2">Wuxi-XJTLU</strain>
    </source>
</reference>
<dbReference type="EMBL" id="MNPL01007745">
    <property type="protein sequence ID" value="OQR74576.1"/>
    <property type="molecule type" value="Genomic_DNA"/>
</dbReference>
<feature type="compositionally biased region" description="Low complexity" evidence="1">
    <location>
        <begin position="140"/>
        <end position="163"/>
    </location>
</feature>
<feature type="region of interest" description="Disordered" evidence="1">
    <location>
        <begin position="136"/>
        <end position="169"/>
    </location>
</feature>
<comment type="caution">
    <text evidence="2">The sequence shown here is derived from an EMBL/GenBank/DDBJ whole genome shotgun (WGS) entry which is preliminary data.</text>
</comment>
<proteinExistence type="predicted"/>
<feature type="region of interest" description="Disordered" evidence="1">
    <location>
        <begin position="86"/>
        <end position="105"/>
    </location>
</feature>
<protein>
    <submittedName>
        <fullName evidence="2">Uncharacterized protein</fullName>
    </submittedName>
</protein>
<sequence>MRAWLAFAWTPTRTLFDDVLGAHVGATGVILSALEKHPQTRFDRLQLRSLFSIAKFAFLQWFSQVLSNLSGGMRITHANSIMLSQDKRSSGGSGAGKSAGAGGLAAAGGGVQQQQQVALVEKLIVNRSGGELQQLQAVPSSSASGTATQATGGTSFSSSSSSSNKAAMHSNGYHRSFGELGAATLNTNVRLQLCRVPSAGPRPECRVALSKASVVGFRCGLDLPIVAVVRSLSPVLQAGVW</sequence>